<gene>
    <name evidence="1" type="ORF">ACD_4C00059G0001</name>
</gene>
<dbReference type="AlphaFoldDB" id="K2FYU4"/>
<accession>K2FYU4</accession>
<evidence type="ECO:0000313" key="1">
    <source>
        <dbReference type="EMBL" id="EKE27072.1"/>
    </source>
</evidence>
<organism evidence="1">
    <name type="scientific">uncultured bacterium</name>
    <name type="common">gcode 4</name>
    <dbReference type="NCBI Taxonomy" id="1234023"/>
    <lineage>
        <taxon>Bacteria</taxon>
        <taxon>environmental samples</taxon>
    </lineage>
</organism>
<protein>
    <submittedName>
        <fullName evidence="1">Uncharacterized protein</fullName>
    </submittedName>
</protein>
<feature type="non-terminal residue" evidence="1">
    <location>
        <position position="399"/>
    </location>
</feature>
<comment type="caution">
    <text evidence="1">The sequence shown here is derived from an EMBL/GenBank/DDBJ whole genome shotgun (WGS) entry which is preliminary data.</text>
</comment>
<dbReference type="EMBL" id="AMFJ01000575">
    <property type="protein sequence ID" value="EKE27072.1"/>
    <property type="molecule type" value="Genomic_DNA"/>
</dbReference>
<name>K2FYU4_9BACT</name>
<sequence length="399" mass="46226">MINPAPFINTLTWQTTCPDWVLLNFWPIRQNNWTIVDSSTIRLWTWYLNQNIDVDDIISWNILAYWSLFTLVSNIWNTWSICLDFPSTSWNVIALDFDPKWNSWCDIPNVPIPGWSTITPWSAPIPGPTPSITTNPWFSIDIITNPWQSSQSFESNNVIVWNWVRIFSDIDTIVFKSNTGWLTLSRVSMVNQSNTLSGATITKEFSPAKVLANWESVVLFSWYNLRNFIWDTSDFSSLEFYRNVNPDEFYLKVEHFDKISMPVRVSRAAISNIWWWSAYLFRPAWYDLSSINNNFIDNLKNWNFVLSAVNKTSKEEQQLGWLYETSDSNIVNSISGSIYAQAKIFSNSSLSDFNPEISINNSNEFETLRNLGQKSNVKTVNGLTINSSLSLSWKKTIIL</sequence>
<proteinExistence type="predicted"/>
<reference evidence="1" key="1">
    <citation type="journal article" date="2012" name="Science">
        <title>Fermentation, hydrogen, and sulfur metabolism in multiple uncultivated bacterial phyla.</title>
        <authorList>
            <person name="Wrighton K.C."/>
            <person name="Thomas B.C."/>
            <person name="Sharon I."/>
            <person name="Miller C.S."/>
            <person name="Castelle C.J."/>
            <person name="VerBerkmoes N.C."/>
            <person name="Wilkins M.J."/>
            <person name="Hettich R.L."/>
            <person name="Lipton M.S."/>
            <person name="Williams K.H."/>
            <person name="Long P.E."/>
            <person name="Banfield J.F."/>
        </authorList>
    </citation>
    <scope>NUCLEOTIDE SEQUENCE [LARGE SCALE GENOMIC DNA]</scope>
</reference>